<comment type="caution">
    <text evidence="13">The sequence shown here is derived from an EMBL/GenBank/DDBJ whole genome shotgun (WGS) entry which is preliminary data.</text>
</comment>
<keyword evidence="14" id="KW-1185">Reference proteome</keyword>
<reference evidence="13" key="1">
    <citation type="submission" date="2019-02" db="EMBL/GenBank/DDBJ databases">
        <authorList>
            <person name="Li S.-H."/>
        </authorList>
    </citation>
    <scope>NUCLEOTIDE SEQUENCE</scope>
    <source>
        <strain evidence="13">IMCC11814</strain>
    </source>
</reference>
<keyword evidence="7 11" id="KW-0067">ATP-binding</keyword>
<dbReference type="PANTHER" id="PTHR30075">
    <property type="entry name" value="GLYCYL-TRNA SYNTHETASE"/>
    <property type="match status" value="1"/>
</dbReference>
<evidence type="ECO:0000313" key="14">
    <source>
        <dbReference type="Proteomes" id="UP001143304"/>
    </source>
</evidence>
<evidence type="ECO:0000256" key="3">
    <source>
        <dbReference type="ARBA" id="ARBA00011209"/>
    </source>
</evidence>
<dbReference type="InterPro" id="IPR006194">
    <property type="entry name" value="Gly-tRNA-synth_heterodimer"/>
</dbReference>
<evidence type="ECO:0000313" key="13">
    <source>
        <dbReference type="EMBL" id="MCX2978241.1"/>
    </source>
</evidence>
<evidence type="ECO:0000256" key="6">
    <source>
        <dbReference type="ARBA" id="ARBA00022741"/>
    </source>
</evidence>
<organism evidence="13 14">
    <name type="scientific">Candidatus Marimicrobium litorale</name>
    <dbReference type="NCBI Taxonomy" id="2518991"/>
    <lineage>
        <taxon>Bacteria</taxon>
        <taxon>Pseudomonadati</taxon>
        <taxon>Pseudomonadota</taxon>
        <taxon>Gammaproteobacteria</taxon>
        <taxon>Cellvibrionales</taxon>
        <taxon>Halieaceae</taxon>
        <taxon>Marimicrobium</taxon>
    </lineage>
</organism>
<accession>A0ABT3T8V2</accession>
<dbReference type="RefSeq" id="WP_279249939.1">
    <property type="nucleotide sequence ID" value="NZ_SHNO01000001.1"/>
</dbReference>
<dbReference type="Proteomes" id="UP001143304">
    <property type="component" value="Unassembled WGS sequence"/>
</dbReference>
<name>A0ABT3T8V2_9GAMM</name>
<dbReference type="EC" id="6.1.1.14" evidence="11"/>
<dbReference type="PROSITE" id="PS50861">
    <property type="entry name" value="AA_TRNA_LIGASE_II_GLYAB"/>
    <property type="match status" value="1"/>
</dbReference>
<keyword evidence="6 11" id="KW-0547">Nucleotide-binding</keyword>
<keyword evidence="9 11" id="KW-0030">Aminoacyl-tRNA synthetase</keyword>
<sequence>MGTESLLIEIGTEELPPSALKSLGLAFRDNIVAGLQQTELTHGDVRWFATPRRLAVVISTLQQQAPDKRVEALGPPADKARDDKGDFTPAAAGFARKQGVTPDALSVIDTAKGARLGIVRTESGARATDVLADIIQSSLHTLPIPKRMRWGAGREEFVRPVHWVVALLGHTPVDGTILGLPIGNTTRGHRFHSSGQIELKRPEDYETALWDARVVACFERRQEIIRAQVEETARSLAAKAVIDDDLLDEVTGLVEWPVALAGAFEERFLEVPPEALVSSMKEHQKYFHVVDKKGQLRPHFITVSNIESKDPAQVVAGNERVIRPRLADAAFFFETDKKTPLANRVDALSNVVFQQKLGTLLNKTERITALSGELAETMRASPDRARRAARLCKADLVTDMVLEFSDMQGTAGAYYALHDGEDAEVASAIAQQYWPRYAGDKLPESATAACLGLADRLDTLVGIFGIGQPPSGSKDPFALRRASLAVLRIIVEKGLDLDLRHCLEIAAGQYPAGLLSPDTTEAVLDYMIERFRAWYEDDNIPAEVFKAVSARKPSRPLDIHRRVLAVAAFSRLPQAQALAAANKRVANILAKLDSDHSFGEVSANLLQEPQEIVLAEQLKPLQASCHQDLLDGKYTEALSSLASLRDPVDAFFDEVMVNTDDEAKRNNRLNLLMQLRQLFLEVADISLLATSK</sequence>
<dbReference type="NCBIfam" id="TIGR00211">
    <property type="entry name" value="glyS"/>
    <property type="match status" value="1"/>
</dbReference>
<evidence type="ECO:0000259" key="12">
    <source>
        <dbReference type="Pfam" id="PF05746"/>
    </source>
</evidence>
<keyword evidence="8 11" id="KW-0648">Protein biosynthesis</keyword>
<dbReference type="InterPro" id="IPR015944">
    <property type="entry name" value="Gly-tRNA-synth_bsu"/>
</dbReference>
<dbReference type="Pfam" id="PF05746">
    <property type="entry name" value="DALR_1"/>
    <property type="match status" value="1"/>
</dbReference>
<evidence type="ECO:0000256" key="4">
    <source>
        <dbReference type="ARBA" id="ARBA00022490"/>
    </source>
</evidence>
<evidence type="ECO:0000256" key="1">
    <source>
        <dbReference type="ARBA" id="ARBA00004496"/>
    </source>
</evidence>
<dbReference type="EMBL" id="SHNO01000001">
    <property type="protein sequence ID" value="MCX2978241.1"/>
    <property type="molecule type" value="Genomic_DNA"/>
</dbReference>
<dbReference type="PANTHER" id="PTHR30075:SF2">
    <property type="entry name" value="GLYCINE--TRNA LIGASE, CHLOROPLASTIC_MITOCHONDRIAL 2"/>
    <property type="match status" value="1"/>
</dbReference>
<comment type="subunit">
    <text evidence="3 11">Tetramer of two alpha and two beta subunits.</text>
</comment>
<comment type="catalytic activity">
    <reaction evidence="10 11">
        <text>tRNA(Gly) + glycine + ATP = glycyl-tRNA(Gly) + AMP + diphosphate</text>
        <dbReference type="Rhea" id="RHEA:16013"/>
        <dbReference type="Rhea" id="RHEA-COMP:9664"/>
        <dbReference type="Rhea" id="RHEA-COMP:9683"/>
        <dbReference type="ChEBI" id="CHEBI:30616"/>
        <dbReference type="ChEBI" id="CHEBI:33019"/>
        <dbReference type="ChEBI" id="CHEBI:57305"/>
        <dbReference type="ChEBI" id="CHEBI:78442"/>
        <dbReference type="ChEBI" id="CHEBI:78522"/>
        <dbReference type="ChEBI" id="CHEBI:456215"/>
        <dbReference type="EC" id="6.1.1.14"/>
    </reaction>
</comment>
<evidence type="ECO:0000256" key="9">
    <source>
        <dbReference type="ARBA" id="ARBA00023146"/>
    </source>
</evidence>
<keyword evidence="4 11" id="KW-0963">Cytoplasm</keyword>
<dbReference type="SUPFAM" id="SSF109604">
    <property type="entry name" value="HD-domain/PDEase-like"/>
    <property type="match status" value="1"/>
</dbReference>
<evidence type="ECO:0000256" key="2">
    <source>
        <dbReference type="ARBA" id="ARBA00008226"/>
    </source>
</evidence>
<evidence type="ECO:0000256" key="10">
    <source>
        <dbReference type="ARBA" id="ARBA00047937"/>
    </source>
</evidence>
<dbReference type="GO" id="GO:0004820">
    <property type="term" value="F:glycine-tRNA ligase activity"/>
    <property type="evidence" value="ECO:0007669"/>
    <property type="project" value="UniProtKB-EC"/>
</dbReference>
<keyword evidence="5 11" id="KW-0436">Ligase</keyword>
<evidence type="ECO:0000256" key="8">
    <source>
        <dbReference type="ARBA" id="ARBA00022917"/>
    </source>
</evidence>
<feature type="domain" description="DALR anticodon binding" evidence="12">
    <location>
        <begin position="580"/>
        <end position="679"/>
    </location>
</feature>
<protein>
    <recommendedName>
        <fullName evidence="11">Glycine--tRNA ligase beta subunit</fullName>
        <ecNumber evidence="11">6.1.1.14</ecNumber>
    </recommendedName>
    <alternativeName>
        <fullName evidence="11">Glycyl-tRNA synthetase beta subunit</fullName>
        <shortName evidence="11">GlyRS</shortName>
    </alternativeName>
</protein>
<dbReference type="InterPro" id="IPR008909">
    <property type="entry name" value="DALR_anticod-bd"/>
</dbReference>
<proteinExistence type="inferred from homology"/>
<dbReference type="Pfam" id="PF02092">
    <property type="entry name" value="tRNA_synt_2f"/>
    <property type="match status" value="1"/>
</dbReference>
<dbReference type="PRINTS" id="PR01045">
    <property type="entry name" value="TRNASYNTHGB"/>
</dbReference>
<evidence type="ECO:0000256" key="7">
    <source>
        <dbReference type="ARBA" id="ARBA00022840"/>
    </source>
</evidence>
<evidence type="ECO:0000256" key="11">
    <source>
        <dbReference type="HAMAP-Rule" id="MF_00255"/>
    </source>
</evidence>
<dbReference type="HAMAP" id="MF_00255">
    <property type="entry name" value="Gly_tRNA_synth_beta"/>
    <property type="match status" value="1"/>
</dbReference>
<comment type="subcellular location">
    <subcellularLocation>
        <location evidence="1 11">Cytoplasm</location>
    </subcellularLocation>
</comment>
<comment type="similarity">
    <text evidence="2 11">Belongs to the class-II aminoacyl-tRNA synthetase family.</text>
</comment>
<evidence type="ECO:0000256" key="5">
    <source>
        <dbReference type="ARBA" id="ARBA00022598"/>
    </source>
</evidence>
<gene>
    <name evidence="11" type="primary">glyS</name>
    <name evidence="13" type="ORF">EYC82_12815</name>
</gene>